<dbReference type="InterPro" id="IPR013818">
    <property type="entry name" value="Lipase"/>
</dbReference>
<dbReference type="GO" id="GO:0005615">
    <property type="term" value="C:extracellular space"/>
    <property type="evidence" value="ECO:0007669"/>
    <property type="project" value="TreeGrafter"/>
</dbReference>
<dbReference type="AlphaFoldDB" id="A0A8J2PAQ3"/>
<keyword evidence="4" id="KW-1185">Reference proteome</keyword>
<gene>
    <name evidence="3" type="ORF">AFUS01_LOCUS18508</name>
</gene>
<dbReference type="EMBL" id="CAJVCH010184703">
    <property type="protein sequence ID" value="CAG7729816.1"/>
    <property type="molecule type" value="Genomic_DNA"/>
</dbReference>
<dbReference type="GO" id="GO:0016042">
    <property type="term" value="P:lipid catabolic process"/>
    <property type="evidence" value="ECO:0007669"/>
    <property type="project" value="TreeGrafter"/>
</dbReference>
<accession>A0A8J2PAQ3</accession>
<evidence type="ECO:0000313" key="4">
    <source>
        <dbReference type="Proteomes" id="UP000708208"/>
    </source>
</evidence>
<sequence>MRRNRRGNITYPTVMKIKDLNNLNNTITVHMETNPGRTITPDSATSYYLAKKGQAPVKIDLVNLQPSNGDITPNETWYFGVHGWTGSYKFTPLVPELVTEIHNHGPANVILVDWEDGASNLYYPTAVQSAKLVGSKVADVINNLVKAGIAQPNKVHLIGFSLGGHVVGFIGKSLYSKYNWKPKKITSIDPAGPMYDDNPSDDRLDSKDGEYVEVFHTCGDQLGFWKPVGHVDIYVNRGLSSQPPCGLLDDVGGSCSHQFGKTVYGKYTHLQMKAYKCKSFHDFTKGRCGDDINQACEVGFKYSQCSEGVYHLNTELYFK</sequence>
<comment type="caution">
    <text evidence="3">The sequence shown here is derived from an EMBL/GenBank/DDBJ whole genome shotgun (WGS) entry which is preliminary data.</text>
</comment>
<evidence type="ECO:0000259" key="2">
    <source>
        <dbReference type="Pfam" id="PF00151"/>
    </source>
</evidence>
<evidence type="ECO:0000313" key="3">
    <source>
        <dbReference type="EMBL" id="CAG7729816.1"/>
    </source>
</evidence>
<dbReference type="OrthoDB" id="199913at2759"/>
<dbReference type="Pfam" id="PF00151">
    <property type="entry name" value="Lipase"/>
    <property type="match status" value="1"/>
</dbReference>
<reference evidence="3" key="1">
    <citation type="submission" date="2021-06" db="EMBL/GenBank/DDBJ databases">
        <authorList>
            <person name="Hodson N. C."/>
            <person name="Mongue J. A."/>
            <person name="Jaron S. K."/>
        </authorList>
    </citation>
    <scope>NUCLEOTIDE SEQUENCE</scope>
</reference>
<organism evidence="3 4">
    <name type="scientific">Allacma fusca</name>
    <dbReference type="NCBI Taxonomy" id="39272"/>
    <lineage>
        <taxon>Eukaryota</taxon>
        <taxon>Metazoa</taxon>
        <taxon>Ecdysozoa</taxon>
        <taxon>Arthropoda</taxon>
        <taxon>Hexapoda</taxon>
        <taxon>Collembola</taxon>
        <taxon>Symphypleona</taxon>
        <taxon>Sminthuridae</taxon>
        <taxon>Allacma</taxon>
    </lineage>
</organism>
<dbReference type="InterPro" id="IPR000734">
    <property type="entry name" value="TAG_lipase"/>
</dbReference>
<proteinExistence type="inferred from homology"/>
<name>A0A8J2PAQ3_9HEXA</name>
<dbReference type="GO" id="GO:0016298">
    <property type="term" value="F:lipase activity"/>
    <property type="evidence" value="ECO:0007669"/>
    <property type="project" value="InterPro"/>
</dbReference>
<protein>
    <recommendedName>
        <fullName evidence="2">Lipase domain-containing protein</fullName>
    </recommendedName>
</protein>
<feature type="domain" description="Lipase" evidence="2">
    <location>
        <begin position="79"/>
        <end position="308"/>
    </location>
</feature>
<dbReference type="Proteomes" id="UP000708208">
    <property type="component" value="Unassembled WGS sequence"/>
</dbReference>
<comment type="similarity">
    <text evidence="1">Belongs to the AB hydrolase superfamily. Lipase family.</text>
</comment>
<dbReference type="PANTHER" id="PTHR11610">
    <property type="entry name" value="LIPASE"/>
    <property type="match status" value="1"/>
</dbReference>
<evidence type="ECO:0000256" key="1">
    <source>
        <dbReference type="RuleBase" id="RU004262"/>
    </source>
</evidence>